<name>A0A6I3LNK7_9FLAO</name>
<dbReference type="InterPro" id="IPR016181">
    <property type="entry name" value="Acyl_CoA_acyltransferase"/>
</dbReference>
<proteinExistence type="predicted"/>
<feature type="domain" description="N-acetyltransferase" evidence="1">
    <location>
        <begin position="10"/>
        <end position="159"/>
    </location>
</feature>
<dbReference type="Gene3D" id="3.40.630.30">
    <property type="match status" value="1"/>
</dbReference>
<dbReference type="AlphaFoldDB" id="A0A6I3LNK7"/>
<dbReference type="PROSITE" id="PS51186">
    <property type="entry name" value="GNAT"/>
    <property type="match status" value="1"/>
</dbReference>
<keyword evidence="3" id="KW-1185">Reference proteome</keyword>
<accession>A0A6I3LNK7</accession>
<evidence type="ECO:0000259" key="1">
    <source>
        <dbReference type="PROSITE" id="PS51186"/>
    </source>
</evidence>
<keyword evidence="2" id="KW-0808">Transferase</keyword>
<dbReference type="EMBL" id="WMJX01000010">
    <property type="protein sequence ID" value="MTG97772.1"/>
    <property type="molecule type" value="Genomic_DNA"/>
</dbReference>
<sequence length="163" mass="18910">MLRLKEFDLSDIPTMIKWGFSKEELFQFAGDAFSYPLREEEVISFMKKEGSSFFAIQEIVSNTVIGVGEVVLEPYNTCKLARIVIGDTAFRGKGYGQEMIVLLTDYCLQELQATKVYLNVFDWNIGAIKCYEKVGYQFTEKSREFKVNEELVWISREMVYVQD</sequence>
<organism evidence="2 3">
    <name type="scientific">Myroides albus</name>
    <dbReference type="NCBI Taxonomy" id="2562892"/>
    <lineage>
        <taxon>Bacteria</taxon>
        <taxon>Pseudomonadati</taxon>
        <taxon>Bacteroidota</taxon>
        <taxon>Flavobacteriia</taxon>
        <taxon>Flavobacteriales</taxon>
        <taxon>Flavobacteriaceae</taxon>
        <taxon>Myroides</taxon>
    </lineage>
</organism>
<reference evidence="2 3" key="1">
    <citation type="submission" date="2019-11" db="EMBL/GenBank/DDBJ databases">
        <title>Genome of Strain BIT-d1.</title>
        <authorList>
            <person name="Yang Y."/>
        </authorList>
    </citation>
    <scope>NUCLEOTIDE SEQUENCE [LARGE SCALE GENOMIC DNA]</scope>
    <source>
        <strain evidence="2 3">BIT-d1</strain>
    </source>
</reference>
<dbReference type="Proteomes" id="UP000438760">
    <property type="component" value="Unassembled WGS sequence"/>
</dbReference>
<evidence type="ECO:0000313" key="3">
    <source>
        <dbReference type="Proteomes" id="UP000438760"/>
    </source>
</evidence>
<dbReference type="OrthoDB" id="9811523at2"/>
<gene>
    <name evidence="2" type="ORF">GJV76_06405</name>
</gene>
<dbReference type="GO" id="GO:0016747">
    <property type="term" value="F:acyltransferase activity, transferring groups other than amino-acyl groups"/>
    <property type="evidence" value="ECO:0007669"/>
    <property type="project" value="InterPro"/>
</dbReference>
<evidence type="ECO:0000313" key="2">
    <source>
        <dbReference type="EMBL" id="MTG97772.1"/>
    </source>
</evidence>
<dbReference type="PANTHER" id="PTHR43415:SF3">
    <property type="entry name" value="GNAT-FAMILY ACETYLTRANSFERASE"/>
    <property type="match status" value="1"/>
</dbReference>
<dbReference type="SUPFAM" id="SSF55729">
    <property type="entry name" value="Acyl-CoA N-acyltransferases (Nat)"/>
    <property type="match status" value="1"/>
</dbReference>
<comment type="caution">
    <text evidence="2">The sequence shown here is derived from an EMBL/GenBank/DDBJ whole genome shotgun (WGS) entry which is preliminary data.</text>
</comment>
<dbReference type="RefSeq" id="WP_155091814.1">
    <property type="nucleotide sequence ID" value="NZ_CP102754.1"/>
</dbReference>
<dbReference type="Pfam" id="PF00583">
    <property type="entry name" value="Acetyltransf_1"/>
    <property type="match status" value="1"/>
</dbReference>
<protein>
    <submittedName>
        <fullName evidence="2">GNAT family N-acetyltransferase</fullName>
    </submittedName>
</protein>
<dbReference type="InterPro" id="IPR000182">
    <property type="entry name" value="GNAT_dom"/>
</dbReference>
<dbReference type="PANTHER" id="PTHR43415">
    <property type="entry name" value="SPERMIDINE N(1)-ACETYLTRANSFERASE"/>
    <property type="match status" value="1"/>
</dbReference>